<proteinExistence type="predicted"/>
<accession>A0A542DLU3</accession>
<evidence type="ECO:0000313" key="4">
    <source>
        <dbReference type="Proteomes" id="UP000320876"/>
    </source>
</evidence>
<dbReference type="EMBL" id="VFML01000001">
    <property type="protein sequence ID" value="TQJ04057.1"/>
    <property type="molecule type" value="Genomic_DNA"/>
</dbReference>
<keyword evidence="2" id="KW-0472">Membrane</keyword>
<gene>
    <name evidence="3" type="ORF">FB471_3838</name>
</gene>
<protein>
    <submittedName>
        <fullName evidence="3">Uncharacterized protein</fullName>
    </submittedName>
</protein>
<comment type="caution">
    <text evidence="3">The sequence shown here is derived from an EMBL/GenBank/DDBJ whole genome shotgun (WGS) entry which is preliminary data.</text>
</comment>
<feature type="region of interest" description="Disordered" evidence="1">
    <location>
        <begin position="67"/>
        <end position="144"/>
    </location>
</feature>
<keyword evidence="2" id="KW-0812">Transmembrane</keyword>
<keyword evidence="2" id="KW-1133">Transmembrane helix</keyword>
<sequence length="279" mass="28556">MSSTDEELDEELRRLFADERLGLRPRADAEQAILAGARRVRRRRVLLTSGGGTLAVALLATGTLLLGGESPTRNAAAPATTDESTSLAIEEPAPPPAPTVTSTAARTSEETTGGQRSRSSSPPAETPPAATGASPRFEGSTVAGTVLGPDGYGVFKLGMSTGEAEATGRLGESVRAEAEGCTLYGFTDEGRAASRLRISASSGLVGLYPGGPVRTPEGIGEGSTLAEVRDTYPALSGDQGSYSAPAGEGAVYRIGVDPDKRVVSRLALEAQPQPCAGRS</sequence>
<feature type="transmembrane region" description="Helical" evidence="2">
    <location>
        <begin position="45"/>
        <end position="66"/>
    </location>
</feature>
<evidence type="ECO:0000256" key="2">
    <source>
        <dbReference type="SAM" id="Phobius"/>
    </source>
</evidence>
<dbReference type="RefSeq" id="WP_170220863.1">
    <property type="nucleotide sequence ID" value="NZ_VFML01000001.1"/>
</dbReference>
<dbReference type="AlphaFoldDB" id="A0A542DLU3"/>
<feature type="compositionally biased region" description="Low complexity" evidence="1">
    <location>
        <begin position="99"/>
        <end position="135"/>
    </location>
</feature>
<reference evidence="3 4" key="1">
    <citation type="submission" date="2019-06" db="EMBL/GenBank/DDBJ databases">
        <title>Sequencing the genomes of 1000 actinobacteria strains.</title>
        <authorList>
            <person name="Klenk H.-P."/>
        </authorList>
    </citation>
    <scope>NUCLEOTIDE SEQUENCE [LARGE SCALE GENOMIC DNA]</scope>
    <source>
        <strain evidence="3 4">DSM 45679</strain>
    </source>
</reference>
<keyword evidence="4" id="KW-1185">Reference proteome</keyword>
<name>A0A542DLU3_AMYCI</name>
<evidence type="ECO:0000256" key="1">
    <source>
        <dbReference type="SAM" id="MobiDB-lite"/>
    </source>
</evidence>
<organism evidence="3 4">
    <name type="scientific">Amycolatopsis cihanbeyliensis</name>
    <dbReference type="NCBI Taxonomy" id="1128664"/>
    <lineage>
        <taxon>Bacteria</taxon>
        <taxon>Bacillati</taxon>
        <taxon>Actinomycetota</taxon>
        <taxon>Actinomycetes</taxon>
        <taxon>Pseudonocardiales</taxon>
        <taxon>Pseudonocardiaceae</taxon>
        <taxon>Amycolatopsis</taxon>
    </lineage>
</organism>
<dbReference type="Proteomes" id="UP000320876">
    <property type="component" value="Unassembled WGS sequence"/>
</dbReference>
<evidence type="ECO:0000313" key="3">
    <source>
        <dbReference type="EMBL" id="TQJ04057.1"/>
    </source>
</evidence>